<reference evidence="2" key="1">
    <citation type="journal article" date="2019" name="IScience">
        <title>Narwhal Genome Reveals Long-Term Low Genetic Diversity despite Current Large Abundance Size.</title>
        <authorList>
            <person name="Westbury M.V."/>
            <person name="Petersen B."/>
            <person name="Garde E."/>
            <person name="Heide-Jorgensen M.P."/>
            <person name="Lorenzen E.D."/>
        </authorList>
    </citation>
    <scope>NUCLEOTIDE SEQUENCE [LARGE SCALE GENOMIC DNA]</scope>
</reference>
<proteinExistence type="predicted"/>
<evidence type="ECO:0000313" key="1">
    <source>
        <dbReference type="EMBL" id="TKC46257.1"/>
    </source>
</evidence>
<dbReference type="Proteomes" id="UP000308365">
    <property type="component" value="Unassembled WGS sequence"/>
</dbReference>
<comment type="caution">
    <text evidence="1">The sequence shown here is derived from an EMBL/GenBank/DDBJ whole genome shotgun (WGS) entry which is preliminary data.</text>
</comment>
<sequence length="72" mass="7579">MRAHKLPTATASTGPAGLARLTLGFSDMRLEHCESTDGLQQPHLLSTLPSPANQVITINPALTVEEAAEDNA</sequence>
<evidence type="ECO:0000313" key="2">
    <source>
        <dbReference type="Proteomes" id="UP000308365"/>
    </source>
</evidence>
<organism evidence="1 2">
    <name type="scientific">Monodon monoceros</name>
    <name type="common">Narwhal</name>
    <name type="synonym">Ceratodon monodon</name>
    <dbReference type="NCBI Taxonomy" id="40151"/>
    <lineage>
        <taxon>Eukaryota</taxon>
        <taxon>Metazoa</taxon>
        <taxon>Chordata</taxon>
        <taxon>Craniata</taxon>
        <taxon>Vertebrata</taxon>
        <taxon>Euteleostomi</taxon>
        <taxon>Mammalia</taxon>
        <taxon>Eutheria</taxon>
        <taxon>Laurasiatheria</taxon>
        <taxon>Artiodactyla</taxon>
        <taxon>Whippomorpha</taxon>
        <taxon>Cetacea</taxon>
        <taxon>Odontoceti</taxon>
        <taxon>Monodontidae</taxon>
        <taxon>Monodon</taxon>
    </lineage>
</organism>
<dbReference type="AlphaFoldDB" id="A0A4U1FAI9"/>
<name>A0A4U1FAI9_MONMO</name>
<dbReference type="EMBL" id="RWIC01000281">
    <property type="protein sequence ID" value="TKC46257.1"/>
    <property type="molecule type" value="Genomic_DNA"/>
</dbReference>
<protein>
    <submittedName>
        <fullName evidence="1">Uncharacterized protein</fullName>
    </submittedName>
</protein>
<gene>
    <name evidence="1" type="ORF">EI555_020651</name>
</gene>
<accession>A0A4U1FAI9</accession>